<dbReference type="STRING" id="56857.A0A200QJ00"/>
<evidence type="ECO:0000313" key="3">
    <source>
        <dbReference type="EMBL" id="OVA10415.1"/>
    </source>
</evidence>
<feature type="domain" description="DEK-C" evidence="2">
    <location>
        <begin position="66"/>
        <end position="126"/>
    </location>
</feature>
<keyword evidence="4" id="KW-1185">Reference proteome</keyword>
<feature type="compositionally biased region" description="Low complexity" evidence="1">
    <location>
        <begin position="153"/>
        <end position="162"/>
    </location>
</feature>
<accession>A0A200QJ00</accession>
<feature type="compositionally biased region" description="Acidic residues" evidence="1">
    <location>
        <begin position="163"/>
        <end position="174"/>
    </location>
</feature>
<dbReference type="GO" id="GO:0005634">
    <property type="term" value="C:nucleus"/>
    <property type="evidence" value="ECO:0007669"/>
    <property type="project" value="TreeGrafter"/>
</dbReference>
<evidence type="ECO:0000313" key="4">
    <source>
        <dbReference type="Proteomes" id="UP000195402"/>
    </source>
</evidence>
<reference evidence="3 4" key="1">
    <citation type="journal article" date="2017" name="Mol. Plant">
        <title>The Genome of Medicinal Plant Macleaya cordata Provides New Insights into Benzylisoquinoline Alkaloids Metabolism.</title>
        <authorList>
            <person name="Liu X."/>
            <person name="Liu Y."/>
            <person name="Huang P."/>
            <person name="Ma Y."/>
            <person name="Qing Z."/>
            <person name="Tang Q."/>
            <person name="Cao H."/>
            <person name="Cheng P."/>
            <person name="Zheng Y."/>
            <person name="Yuan Z."/>
            <person name="Zhou Y."/>
            <person name="Liu J."/>
            <person name="Tang Z."/>
            <person name="Zhuo Y."/>
            <person name="Zhang Y."/>
            <person name="Yu L."/>
            <person name="Huang J."/>
            <person name="Yang P."/>
            <person name="Peng Q."/>
            <person name="Zhang J."/>
            <person name="Jiang W."/>
            <person name="Zhang Z."/>
            <person name="Lin K."/>
            <person name="Ro D.K."/>
            <person name="Chen X."/>
            <person name="Xiong X."/>
            <person name="Shang Y."/>
            <person name="Huang S."/>
            <person name="Zeng J."/>
        </authorList>
    </citation>
    <scope>NUCLEOTIDE SEQUENCE [LARGE SCALE GENOMIC DNA]</scope>
    <source>
        <strain evidence="4">cv. BLH2017</strain>
        <tissue evidence="3">Root</tissue>
    </source>
</reference>
<proteinExistence type="predicted"/>
<dbReference type="EMBL" id="MVGT01001922">
    <property type="protein sequence ID" value="OVA10415.1"/>
    <property type="molecule type" value="Genomic_DNA"/>
</dbReference>
<sequence>MEEILHPKEDGTVEVPEVLQTRKEVKASISEDEEKTQGSPVLGLLSGDEKNKHETEDTQSVKSEKAPTENTIKNAIKKRASYFRANSEQVTLVKARRLLEEDLKLNKNSLDPFKKFISAQLDEVLQSPEDTEPANGVKNKHTKKESYSKKSAKVSSEGSSESSESEDEELDEDEVKPKKKTAPKGNGQSSEGLKGRKRPAKETKKSSNKRMKPVEPMSEGSDDANDGGNLSEDSHSQSSAEEPLKKKRDVSTNVYGKRVEHLKSVIKSCGMIVPPSVYKRAKQAPESKREAHLIKELEDILGKEGLSTNPSEKGEQWHQKQLVNVR</sequence>
<dbReference type="InterPro" id="IPR014876">
    <property type="entry name" value="DEK_C"/>
</dbReference>
<organism evidence="3 4">
    <name type="scientific">Macleaya cordata</name>
    <name type="common">Five-seeded plume-poppy</name>
    <name type="synonym">Bocconia cordata</name>
    <dbReference type="NCBI Taxonomy" id="56857"/>
    <lineage>
        <taxon>Eukaryota</taxon>
        <taxon>Viridiplantae</taxon>
        <taxon>Streptophyta</taxon>
        <taxon>Embryophyta</taxon>
        <taxon>Tracheophyta</taxon>
        <taxon>Spermatophyta</taxon>
        <taxon>Magnoliopsida</taxon>
        <taxon>Ranunculales</taxon>
        <taxon>Papaveraceae</taxon>
        <taxon>Papaveroideae</taxon>
        <taxon>Macleaya</taxon>
    </lineage>
</organism>
<dbReference type="FunCoup" id="A0A200QJ00">
    <property type="interactions" value="1080"/>
</dbReference>
<dbReference type="OMA" id="KNKHETE"/>
<evidence type="ECO:0000256" key="1">
    <source>
        <dbReference type="SAM" id="MobiDB-lite"/>
    </source>
</evidence>
<dbReference type="OrthoDB" id="514832at2759"/>
<name>A0A200QJ00_MACCD</name>
<feature type="region of interest" description="Disordered" evidence="1">
    <location>
        <begin position="24"/>
        <end position="70"/>
    </location>
</feature>
<evidence type="ECO:0000259" key="2">
    <source>
        <dbReference type="PROSITE" id="PS51998"/>
    </source>
</evidence>
<dbReference type="InParanoid" id="A0A200QJ00"/>
<dbReference type="PANTHER" id="PTHR15410">
    <property type="entry name" value="HIRA-INTERACTING PROTEIN 3"/>
    <property type="match status" value="1"/>
</dbReference>
<protein>
    <recommendedName>
        <fullName evidence="2">DEK-C domain-containing protein</fullName>
    </recommendedName>
</protein>
<feature type="compositionally biased region" description="Basic and acidic residues" evidence="1">
    <location>
        <begin position="47"/>
        <end position="56"/>
    </location>
</feature>
<comment type="caution">
    <text evidence="3">The sequence shown here is derived from an EMBL/GenBank/DDBJ whole genome shotgun (WGS) entry which is preliminary data.</text>
</comment>
<feature type="region of interest" description="Disordered" evidence="1">
    <location>
        <begin position="304"/>
        <end position="326"/>
    </location>
</feature>
<dbReference type="AlphaFoldDB" id="A0A200QJ00"/>
<feature type="region of interest" description="Disordered" evidence="1">
    <location>
        <begin position="124"/>
        <end position="255"/>
    </location>
</feature>
<dbReference type="InterPro" id="IPR037647">
    <property type="entry name" value="HIRIP3"/>
</dbReference>
<dbReference type="Proteomes" id="UP000195402">
    <property type="component" value="Unassembled WGS sequence"/>
</dbReference>
<gene>
    <name evidence="3" type="ORF">BVC80_917g20</name>
</gene>
<dbReference type="PROSITE" id="PS51998">
    <property type="entry name" value="DEK_C"/>
    <property type="match status" value="1"/>
</dbReference>
<dbReference type="PANTHER" id="PTHR15410:SF2">
    <property type="entry name" value="HIRA-INTERACTING PROTEIN 3"/>
    <property type="match status" value="1"/>
</dbReference>